<dbReference type="InterPro" id="IPR050545">
    <property type="entry name" value="Mycobact_MmpL"/>
</dbReference>
<accession>A0A0D6ML97</accession>
<keyword evidence="4 6" id="KW-1133">Transmembrane helix</keyword>
<dbReference type="InterPro" id="IPR004869">
    <property type="entry name" value="MMPL_dom"/>
</dbReference>
<dbReference type="AlphaFoldDB" id="A0A0D6ML97"/>
<reference evidence="8 9" key="1">
    <citation type="submission" date="2012-10" db="EMBL/GenBank/DDBJ databases">
        <title>Genome sequencing of Tanticharoenia sakaeratensis NBRC 103193.</title>
        <authorList>
            <person name="Azuma Y."/>
            <person name="Hadano H."/>
            <person name="Hirakawa H."/>
            <person name="Matsushita K."/>
        </authorList>
    </citation>
    <scope>NUCLEOTIDE SEQUENCE [LARGE SCALE GENOMIC DNA]</scope>
    <source>
        <strain evidence="8 9">NBRC 103193</strain>
    </source>
</reference>
<feature type="transmembrane region" description="Helical" evidence="6">
    <location>
        <begin position="726"/>
        <end position="745"/>
    </location>
</feature>
<dbReference type="RefSeq" id="WP_048848599.1">
    <property type="nucleotide sequence ID" value="NZ_BALE01000015.1"/>
</dbReference>
<feature type="transmembrane region" description="Helical" evidence="6">
    <location>
        <begin position="685"/>
        <end position="705"/>
    </location>
</feature>
<comment type="subcellular location">
    <subcellularLocation>
        <location evidence="1">Cell membrane</location>
        <topology evidence="1">Multi-pass membrane protein</topology>
    </subcellularLocation>
</comment>
<feature type="transmembrane region" description="Helical" evidence="6">
    <location>
        <begin position="302"/>
        <end position="323"/>
    </location>
</feature>
<name>A0A0D6ML97_9PROT</name>
<evidence type="ECO:0000259" key="7">
    <source>
        <dbReference type="Pfam" id="PF03176"/>
    </source>
</evidence>
<feature type="transmembrane region" description="Helical" evidence="6">
    <location>
        <begin position="634"/>
        <end position="653"/>
    </location>
</feature>
<feature type="domain" description="Membrane transport protein MMPL" evidence="7">
    <location>
        <begin position="181"/>
        <end position="417"/>
    </location>
</feature>
<evidence type="ECO:0000313" key="8">
    <source>
        <dbReference type="EMBL" id="GAN54053.1"/>
    </source>
</evidence>
<feature type="transmembrane region" description="Helical" evidence="6">
    <location>
        <begin position="249"/>
        <end position="266"/>
    </location>
</feature>
<evidence type="ECO:0000256" key="2">
    <source>
        <dbReference type="ARBA" id="ARBA00022475"/>
    </source>
</evidence>
<protein>
    <recommendedName>
        <fullName evidence="7">Membrane transport protein MMPL domain-containing protein</fullName>
    </recommendedName>
</protein>
<evidence type="ECO:0000256" key="3">
    <source>
        <dbReference type="ARBA" id="ARBA00022692"/>
    </source>
</evidence>
<proteinExistence type="predicted"/>
<dbReference type="Proteomes" id="UP000032679">
    <property type="component" value="Unassembled WGS sequence"/>
</dbReference>
<keyword evidence="5 6" id="KW-0472">Membrane</keyword>
<evidence type="ECO:0000313" key="9">
    <source>
        <dbReference type="Proteomes" id="UP000032679"/>
    </source>
</evidence>
<dbReference type="STRING" id="1231623.Tasa_015_042"/>
<dbReference type="GO" id="GO:0005886">
    <property type="term" value="C:plasma membrane"/>
    <property type="evidence" value="ECO:0007669"/>
    <property type="project" value="UniProtKB-SubCell"/>
</dbReference>
<evidence type="ECO:0000256" key="4">
    <source>
        <dbReference type="ARBA" id="ARBA00022989"/>
    </source>
</evidence>
<dbReference type="Gene3D" id="1.20.1640.10">
    <property type="entry name" value="Multidrug efflux transporter AcrB transmembrane domain"/>
    <property type="match status" value="2"/>
</dbReference>
<comment type="caution">
    <text evidence="8">The sequence shown here is derived from an EMBL/GenBank/DDBJ whole genome shotgun (WGS) entry which is preliminary data.</text>
</comment>
<dbReference type="PANTHER" id="PTHR33406">
    <property type="entry name" value="MEMBRANE PROTEIN MJ1562-RELATED"/>
    <property type="match status" value="1"/>
</dbReference>
<evidence type="ECO:0000256" key="1">
    <source>
        <dbReference type="ARBA" id="ARBA00004651"/>
    </source>
</evidence>
<sequence length="779" mass="82617">MRPRVRDPRQLGLALAASVALALLVFRLIPLRLDMAGFLPSGHDVATRFLLREVRSGIAGTVLSVGIDGADDAELARLSRALQASLVRDARFAAVLNGSIAPDDSAAIRDLYFPRRYLLAPDGPAHDFSAPALDADFSRALDTLGSSAEPVLQDIVLRDPTDAFLRTMQGLQPDTHARLEDGVWFAPDQHRALLLIRTRASGMDIAGQKSAQDGIRAAFAAAHPGHARLVLSGPAAFAVESAAGMRHDIELMSVFSTLFVIGVLYWRFRSLWVLAAIGVPFLLSLSVAMVVVRLVFGYVHGIAFGFGMTMLGVALDYPVLLIGHRDAGEAPQATLRRIAASLRLAVLTATLGLSGMMLCGLPGLEQLGVFAAAGLLTAALVTLHLMPRLIVAADLAPSVSGPSTLLARAERWRHARAVCVLPVAAALVILWHRPPVPDTDVSSLSPIPAAARAQDVALRRELGAPDPSLVIAVRGTSAQEVLEREEALIPVFDRLRAKGAVSGFEDAAQFSPSIARQHARALALPDSAALRASVRTALAGLPFQPDAFDGFMADVEASRRQSPLQPADLAHTPLGAAIAPLLFQRADGWWGLVLPEAVRDRTAIMAAFAGHPDAMAIDLHDAVNGLTAHHTGLALRWMAAGAGLALAVLTIGLRDVRRIARVLAAVGAAMIVLLAMLDLRAAPLSLIHLVSIQFVLGVGLDYALFLARPQLDGHERARTMRTLLTCNVMTILTFGLLGFCQSALLQEIGTTVAGGVALAMLFGFLLAGQLPDRTTTNGR</sequence>
<keyword evidence="2" id="KW-1003">Cell membrane</keyword>
<evidence type="ECO:0000256" key="5">
    <source>
        <dbReference type="ARBA" id="ARBA00023136"/>
    </source>
</evidence>
<feature type="transmembrane region" description="Helical" evidence="6">
    <location>
        <begin position="370"/>
        <end position="393"/>
    </location>
</feature>
<feature type="transmembrane region" description="Helical" evidence="6">
    <location>
        <begin position="414"/>
        <end position="432"/>
    </location>
</feature>
<keyword evidence="9" id="KW-1185">Reference proteome</keyword>
<dbReference type="EMBL" id="BALE01000015">
    <property type="protein sequence ID" value="GAN54053.1"/>
    <property type="molecule type" value="Genomic_DNA"/>
</dbReference>
<dbReference type="PANTHER" id="PTHR33406:SF13">
    <property type="entry name" value="MEMBRANE PROTEIN YDFJ"/>
    <property type="match status" value="1"/>
</dbReference>
<feature type="transmembrane region" description="Helical" evidence="6">
    <location>
        <begin position="344"/>
        <end position="364"/>
    </location>
</feature>
<dbReference type="SUPFAM" id="SSF82866">
    <property type="entry name" value="Multidrug efflux transporter AcrB transmembrane domain"/>
    <property type="match status" value="2"/>
</dbReference>
<evidence type="ECO:0000256" key="6">
    <source>
        <dbReference type="SAM" id="Phobius"/>
    </source>
</evidence>
<feature type="transmembrane region" description="Helical" evidence="6">
    <location>
        <begin position="273"/>
        <end position="296"/>
    </location>
</feature>
<gene>
    <name evidence="8" type="ORF">Tasa_015_042</name>
</gene>
<keyword evidence="3 6" id="KW-0812">Transmembrane</keyword>
<dbReference type="Pfam" id="PF03176">
    <property type="entry name" value="MMPL"/>
    <property type="match status" value="1"/>
</dbReference>
<organism evidence="8 9">
    <name type="scientific">Tanticharoenia sakaeratensis NBRC 103193</name>
    <dbReference type="NCBI Taxonomy" id="1231623"/>
    <lineage>
        <taxon>Bacteria</taxon>
        <taxon>Pseudomonadati</taxon>
        <taxon>Pseudomonadota</taxon>
        <taxon>Alphaproteobacteria</taxon>
        <taxon>Acetobacterales</taxon>
        <taxon>Acetobacteraceae</taxon>
        <taxon>Tanticharoenia</taxon>
    </lineage>
</organism>
<feature type="transmembrane region" description="Helical" evidence="6">
    <location>
        <begin position="751"/>
        <end position="770"/>
    </location>
</feature>
<feature type="transmembrane region" description="Helical" evidence="6">
    <location>
        <begin position="660"/>
        <end position="679"/>
    </location>
</feature>